<feature type="domain" description="K Homology" evidence="6">
    <location>
        <begin position="378"/>
        <end position="449"/>
    </location>
</feature>
<dbReference type="InterPro" id="IPR004088">
    <property type="entry name" value="KH_dom_type_1"/>
</dbReference>
<dbReference type="WBParaSite" id="ACRNAN_scaffold1166.g31656.t1">
    <property type="protein sequence ID" value="ACRNAN_scaffold1166.g31656.t1"/>
    <property type="gene ID" value="ACRNAN_scaffold1166.g31656"/>
</dbReference>
<dbReference type="AlphaFoldDB" id="A0A914CLL6"/>
<keyword evidence="4" id="KW-0694">RNA-binding</keyword>
<feature type="region of interest" description="Disordered" evidence="5">
    <location>
        <begin position="592"/>
        <end position="613"/>
    </location>
</feature>
<name>A0A914CLL6_9BILA</name>
<accession>A0A914CLL6</accession>
<reference evidence="8" key="1">
    <citation type="submission" date="2022-11" db="UniProtKB">
        <authorList>
            <consortium name="WormBaseParasite"/>
        </authorList>
    </citation>
    <scope>IDENTIFICATION</scope>
</reference>
<keyword evidence="3" id="KW-0539">Nucleus</keyword>
<evidence type="ECO:0000259" key="6">
    <source>
        <dbReference type="SMART" id="SM00322"/>
    </source>
</evidence>
<feature type="domain" description="K Homology" evidence="6">
    <location>
        <begin position="125"/>
        <end position="195"/>
    </location>
</feature>
<dbReference type="GO" id="GO:0003723">
    <property type="term" value="F:RNA binding"/>
    <property type="evidence" value="ECO:0007669"/>
    <property type="project" value="UniProtKB-UniRule"/>
</dbReference>
<evidence type="ECO:0000256" key="3">
    <source>
        <dbReference type="ARBA" id="ARBA00023242"/>
    </source>
</evidence>
<evidence type="ECO:0000313" key="7">
    <source>
        <dbReference type="Proteomes" id="UP000887540"/>
    </source>
</evidence>
<dbReference type="GO" id="GO:0006355">
    <property type="term" value="P:regulation of DNA-templated transcription"/>
    <property type="evidence" value="ECO:0007669"/>
    <property type="project" value="InterPro"/>
</dbReference>
<dbReference type="InterPro" id="IPR004087">
    <property type="entry name" value="KH_dom"/>
</dbReference>
<dbReference type="PANTHER" id="PTHR10288">
    <property type="entry name" value="KH DOMAIN CONTAINING RNA BINDING PROTEIN"/>
    <property type="match status" value="1"/>
</dbReference>
<dbReference type="GO" id="GO:0005634">
    <property type="term" value="C:nucleus"/>
    <property type="evidence" value="ECO:0007669"/>
    <property type="project" value="UniProtKB-SubCell"/>
</dbReference>
<keyword evidence="7" id="KW-1185">Reference proteome</keyword>
<dbReference type="Gene3D" id="3.30.1370.10">
    <property type="entry name" value="K Homology domain, type 1"/>
    <property type="match status" value="4"/>
</dbReference>
<evidence type="ECO:0000256" key="5">
    <source>
        <dbReference type="SAM" id="MobiDB-lite"/>
    </source>
</evidence>
<organism evidence="7 8">
    <name type="scientific">Acrobeloides nanus</name>
    <dbReference type="NCBI Taxonomy" id="290746"/>
    <lineage>
        <taxon>Eukaryota</taxon>
        <taxon>Metazoa</taxon>
        <taxon>Ecdysozoa</taxon>
        <taxon>Nematoda</taxon>
        <taxon>Chromadorea</taxon>
        <taxon>Rhabditida</taxon>
        <taxon>Tylenchina</taxon>
        <taxon>Cephalobomorpha</taxon>
        <taxon>Cephaloboidea</taxon>
        <taxon>Cephalobidae</taxon>
        <taxon>Acrobeloides</taxon>
    </lineage>
</organism>
<evidence type="ECO:0000256" key="1">
    <source>
        <dbReference type="ARBA" id="ARBA00004123"/>
    </source>
</evidence>
<feature type="region of interest" description="Disordered" evidence="5">
    <location>
        <begin position="516"/>
        <end position="554"/>
    </location>
</feature>
<dbReference type="Proteomes" id="UP000887540">
    <property type="component" value="Unplaced"/>
</dbReference>
<evidence type="ECO:0000256" key="4">
    <source>
        <dbReference type="PROSITE-ProRule" id="PRU00117"/>
    </source>
</evidence>
<feature type="compositionally biased region" description="Polar residues" evidence="5">
    <location>
        <begin position="539"/>
        <end position="554"/>
    </location>
</feature>
<evidence type="ECO:0000313" key="8">
    <source>
        <dbReference type="WBParaSite" id="ACRNAN_scaffold1166.g31656.t1"/>
    </source>
</evidence>
<sequence>MAPSIPVLIVKWFPATERSSVAAIYTSGNQIDYLKRSGKMSMTASTKLMECIERNIEKKQHCLVRDGLWQVMSTVNTREIIEALQRAKQLASESSTITNALKRPHSEEYIDLHPTKMANMGGAIEVIVEVVEIPDHVVGLVIGRGGEQISNIQAQSGCRVQMAGESNPHGMRQCTLQGTREHILKAKAAIGEVINRAGAKIAGGGHQNGNAAAAPPGGIITTEILVPGPKCGLIIGKSGETIKHLQESLGVKMLLIQENQAVSLGPKPLRITGTYDKVEQVKRTVEQLLNENEDRGTSSIKSVGEVIVPRASVGIIIGKGGETIKRLATESGAKIQFKQDEDPNLMERCAILQGSPEQIAKATQLISELVHKSNQNGAQEVFLMHVPANKTGLVIGKGGDTIKQINGESGAHVELSRDPPPNPQEKIFVIKGTAYQIHHAQHIIRIKVGDIPPGTPVPPFHGQGGPVTASFNNGSFDGNMMGGITQWNAGGATNGFSATVQDTNWNQFYNQQTAAAQPGFPGQQFGQPQVVQQQQLQQPSTNSNPSINPQTGQPDYSAQWIEYYRSMGMHDQAALIEQQILQQKAAVQMGQQAPGTIGQSRPQQPGVFYNTYA</sequence>
<feature type="compositionally biased region" description="Polar residues" evidence="5">
    <location>
        <begin position="592"/>
        <end position="603"/>
    </location>
</feature>
<dbReference type="SMART" id="SM00322">
    <property type="entry name" value="KH"/>
    <property type="match status" value="4"/>
</dbReference>
<proteinExistence type="predicted"/>
<dbReference type="InterPro" id="IPR015096">
    <property type="entry name" value="FUBP_C"/>
</dbReference>
<feature type="compositionally biased region" description="Low complexity" evidence="5">
    <location>
        <begin position="516"/>
        <end position="538"/>
    </location>
</feature>
<comment type="subcellular location">
    <subcellularLocation>
        <location evidence="1">Nucleus</location>
    </subcellularLocation>
</comment>
<feature type="domain" description="K Homology" evidence="6">
    <location>
        <begin position="218"/>
        <end position="290"/>
    </location>
</feature>
<feature type="domain" description="K Homology" evidence="6">
    <location>
        <begin position="300"/>
        <end position="371"/>
    </location>
</feature>
<keyword evidence="2" id="KW-0677">Repeat</keyword>
<dbReference type="SUPFAM" id="SSF54791">
    <property type="entry name" value="Eukaryotic type KH-domain (KH-domain type I)"/>
    <property type="match status" value="4"/>
</dbReference>
<evidence type="ECO:0000256" key="2">
    <source>
        <dbReference type="ARBA" id="ARBA00022737"/>
    </source>
</evidence>
<dbReference type="CDD" id="cd22398">
    <property type="entry name" value="KH-I_FUBP_rpt3"/>
    <property type="match status" value="1"/>
</dbReference>
<dbReference type="Pfam" id="PF09005">
    <property type="entry name" value="FUBP_C"/>
    <property type="match status" value="1"/>
</dbReference>
<protein>
    <submittedName>
        <fullName evidence="8">K Homology domain-containing protein</fullName>
    </submittedName>
</protein>
<dbReference type="PROSITE" id="PS50084">
    <property type="entry name" value="KH_TYPE_1"/>
    <property type="match status" value="4"/>
</dbReference>
<dbReference type="Pfam" id="PF00013">
    <property type="entry name" value="KH_1"/>
    <property type="match status" value="4"/>
</dbReference>
<dbReference type="InterPro" id="IPR036612">
    <property type="entry name" value="KH_dom_type_1_sf"/>
</dbReference>